<dbReference type="EMBL" id="MU970080">
    <property type="protein sequence ID" value="KAK9322253.1"/>
    <property type="molecule type" value="Genomic_DNA"/>
</dbReference>
<name>A0ACC3TQ42_9ASCO</name>
<reference evidence="2" key="1">
    <citation type="journal article" date="2024" name="Front. Bioeng. Biotechnol.">
        <title>Genome-scale model development and genomic sequencing of the oleaginous clade Lipomyces.</title>
        <authorList>
            <person name="Czajka J.J."/>
            <person name="Han Y."/>
            <person name="Kim J."/>
            <person name="Mondo S.J."/>
            <person name="Hofstad B.A."/>
            <person name="Robles A."/>
            <person name="Haridas S."/>
            <person name="Riley R."/>
            <person name="LaButti K."/>
            <person name="Pangilinan J."/>
            <person name="Andreopoulos W."/>
            <person name="Lipzen A."/>
            <person name="Yan J."/>
            <person name="Wang M."/>
            <person name="Ng V."/>
            <person name="Grigoriev I.V."/>
            <person name="Spatafora J.W."/>
            <person name="Magnuson J.K."/>
            <person name="Baker S.E."/>
            <person name="Pomraning K.R."/>
        </authorList>
    </citation>
    <scope>NUCLEOTIDE SEQUENCE [LARGE SCALE GENOMIC DNA]</scope>
    <source>
        <strain evidence="2">CBS 10300</strain>
    </source>
</reference>
<organism evidence="1 2">
    <name type="scientific">Lipomyces orientalis</name>
    <dbReference type="NCBI Taxonomy" id="1233043"/>
    <lineage>
        <taxon>Eukaryota</taxon>
        <taxon>Fungi</taxon>
        <taxon>Dikarya</taxon>
        <taxon>Ascomycota</taxon>
        <taxon>Saccharomycotina</taxon>
        <taxon>Lipomycetes</taxon>
        <taxon>Lipomycetales</taxon>
        <taxon>Lipomycetaceae</taxon>
        <taxon>Lipomyces</taxon>
    </lineage>
</organism>
<accession>A0ACC3TQ42</accession>
<dbReference type="Proteomes" id="UP001489719">
    <property type="component" value="Unassembled WGS sequence"/>
</dbReference>
<sequence>MAMPQLARDCVARGLITKRLRLIFSHTHSKLPLHVYPVLSTATALYTTYLLHICWILFETVLTMPTLLLTHPSLSSDPVRVSEVTATLPYPVAHQMLDRLSTGAVSLPQSHYSLIRVAPSGTPLPPAVVALLAEAVVPTGKIEGVAQAQNMDAIMNGLLVAGEGEETAWTRPDVQKVVLLKRRAPGDTQATSISLFSKAPSSSASSPALSGASSTLSSAASSVSSPKRSVGSNTWTVDIDDRPSFDDDGDDDDDDLIDEDALLDGDVPDTIKIPISCQPTGKRRRKACKDCTCGLKELELQEEEARHANQNQVVTLTLDDTAEIDFTVPGKTGSCGNCSLGDAFRCDGCPYLGLPPFKEGDIVSLDALGGDDF</sequence>
<keyword evidence="2" id="KW-1185">Reference proteome</keyword>
<evidence type="ECO:0000313" key="1">
    <source>
        <dbReference type="EMBL" id="KAK9322253.1"/>
    </source>
</evidence>
<proteinExistence type="predicted"/>
<evidence type="ECO:0000313" key="2">
    <source>
        <dbReference type="Proteomes" id="UP001489719"/>
    </source>
</evidence>
<protein>
    <submittedName>
        <fullName evidence="1">Cytokine-induced anti-apoptosis inhibitor 1, Fe-S biogenesis-domain-containing protein</fullName>
    </submittedName>
</protein>
<comment type="caution">
    <text evidence="1">The sequence shown here is derived from an EMBL/GenBank/DDBJ whole genome shotgun (WGS) entry which is preliminary data.</text>
</comment>
<gene>
    <name evidence="1" type="ORF">V1517DRAFT_323864</name>
</gene>